<dbReference type="InterPro" id="IPR037171">
    <property type="entry name" value="NagB/RpiA_transferase-like"/>
</dbReference>
<accession>A0A6M4MCI1</accession>
<dbReference type="GO" id="GO:0003700">
    <property type="term" value="F:DNA-binding transcription factor activity"/>
    <property type="evidence" value="ECO:0007669"/>
    <property type="project" value="InterPro"/>
</dbReference>
<dbReference type="InterPro" id="IPR036388">
    <property type="entry name" value="WH-like_DNA-bd_sf"/>
</dbReference>
<dbReference type="SUPFAM" id="SSF100950">
    <property type="entry name" value="NagB/RpiA/CoA transferase-like"/>
    <property type="match status" value="1"/>
</dbReference>
<dbReference type="SMART" id="SM00420">
    <property type="entry name" value="HTH_DEOR"/>
    <property type="match status" value="1"/>
</dbReference>
<evidence type="ECO:0000256" key="2">
    <source>
        <dbReference type="ARBA" id="ARBA00023125"/>
    </source>
</evidence>
<dbReference type="Gene3D" id="1.10.10.10">
    <property type="entry name" value="Winged helix-like DNA-binding domain superfamily/Winged helix DNA-binding domain"/>
    <property type="match status" value="1"/>
</dbReference>
<dbReference type="SMART" id="SM01134">
    <property type="entry name" value="DeoRC"/>
    <property type="match status" value="1"/>
</dbReference>
<dbReference type="InterPro" id="IPR050313">
    <property type="entry name" value="Carb_Metab_HTH_regulators"/>
</dbReference>
<feature type="domain" description="HTH deoR-type" evidence="4">
    <location>
        <begin position="6"/>
        <end position="61"/>
    </location>
</feature>
<name>A0A6M4MCI1_9ALTE</name>
<dbReference type="EMBL" id="CP052766">
    <property type="protein sequence ID" value="QJR80747.1"/>
    <property type="molecule type" value="Genomic_DNA"/>
</dbReference>
<dbReference type="Pfam" id="PF08220">
    <property type="entry name" value="HTH_DeoR"/>
    <property type="match status" value="1"/>
</dbReference>
<dbReference type="Pfam" id="PF00455">
    <property type="entry name" value="DeoRC"/>
    <property type="match status" value="1"/>
</dbReference>
<evidence type="ECO:0000259" key="4">
    <source>
        <dbReference type="PROSITE" id="PS51000"/>
    </source>
</evidence>
<dbReference type="PANTHER" id="PTHR30363:SF44">
    <property type="entry name" value="AGA OPERON TRANSCRIPTIONAL REPRESSOR-RELATED"/>
    <property type="match status" value="1"/>
</dbReference>
<dbReference type="OrthoDB" id="9814815at2"/>
<keyword evidence="3" id="KW-0804">Transcription</keyword>
<evidence type="ECO:0000256" key="3">
    <source>
        <dbReference type="ARBA" id="ARBA00023163"/>
    </source>
</evidence>
<dbReference type="SUPFAM" id="SSF46785">
    <property type="entry name" value="Winged helix' DNA-binding domain"/>
    <property type="match status" value="1"/>
</dbReference>
<evidence type="ECO:0000256" key="1">
    <source>
        <dbReference type="ARBA" id="ARBA00023015"/>
    </source>
</evidence>
<dbReference type="RefSeq" id="WP_075607954.1">
    <property type="nucleotide sequence ID" value="NZ_CP052766.1"/>
</dbReference>
<dbReference type="PROSITE" id="PS51000">
    <property type="entry name" value="HTH_DEOR_2"/>
    <property type="match status" value="1"/>
</dbReference>
<proteinExistence type="predicted"/>
<dbReference type="GO" id="GO:0003677">
    <property type="term" value="F:DNA binding"/>
    <property type="evidence" value="ECO:0007669"/>
    <property type="project" value="UniProtKB-KW"/>
</dbReference>
<dbReference type="AlphaFoldDB" id="A0A6M4MCI1"/>
<reference evidence="6" key="1">
    <citation type="submission" date="2014-12" db="EMBL/GenBank/DDBJ databases">
        <title>Complete genome sequence of a multi-drug resistant Klebsiella pneumoniae.</title>
        <authorList>
            <person name="Hua X."/>
            <person name="Chen Q."/>
            <person name="Li X."/>
            <person name="Feng Y."/>
            <person name="Ruan Z."/>
            <person name="Yu Y."/>
        </authorList>
    </citation>
    <scope>NUCLEOTIDE SEQUENCE [LARGE SCALE GENOMIC DNA]</scope>
    <source>
        <strain evidence="6">5.12</strain>
    </source>
</reference>
<keyword evidence="2" id="KW-0238">DNA-binding</keyword>
<dbReference type="Gene3D" id="3.40.50.1360">
    <property type="match status" value="1"/>
</dbReference>
<sequence>MQKRNTQQRRRDIVDWVNEHGHVQVDELAGEFHTSEVTIRKDLAFLAGQNLLLRQFGGAAPIPGHHIEAGSNISEQKNGIGKIAASLVSNGQKIILDCGSTTSAILPFLSNYSKLVIMTNSLHAANVLTAGDNEPTVLMTGGTWDAQSQSFQGHMAEKMIAAYSFDLAFIGAAGIDVTRGTTTFNELTGLTRAMAKAAKRVVIMAESNKLSHKMPNLELAWENISVLVTDSSIDESVKYNIEQQGVQVLITAPNGEELCAE</sequence>
<reference evidence="5 6" key="2">
    <citation type="submission" date="2020-04" db="EMBL/GenBank/DDBJ databases">
        <title>Complete genome sequence of Alteromonas pelagimontana 5.12T.</title>
        <authorList>
            <person name="Sinha R.K."/>
            <person name="Krishnan K.P."/>
            <person name="Kurian J.P."/>
        </authorList>
    </citation>
    <scope>NUCLEOTIDE SEQUENCE [LARGE SCALE GENOMIC DNA]</scope>
    <source>
        <strain evidence="5 6">5.12</strain>
    </source>
</reference>
<dbReference type="Proteomes" id="UP000219285">
    <property type="component" value="Chromosome"/>
</dbReference>
<keyword evidence="1" id="KW-0805">Transcription regulation</keyword>
<dbReference type="InterPro" id="IPR036390">
    <property type="entry name" value="WH_DNA-bd_sf"/>
</dbReference>
<protein>
    <submittedName>
        <fullName evidence="5">DeoR family transcriptional regulator</fullName>
    </submittedName>
</protein>
<dbReference type="PROSITE" id="PS00894">
    <property type="entry name" value="HTH_DEOR_1"/>
    <property type="match status" value="1"/>
</dbReference>
<dbReference type="KEGG" id="apel:CA267_008130"/>
<gene>
    <name evidence="5" type="ORF">CA267_008130</name>
</gene>
<keyword evidence="6" id="KW-1185">Reference proteome</keyword>
<evidence type="ECO:0000313" key="6">
    <source>
        <dbReference type="Proteomes" id="UP000219285"/>
    </source>
</evidence>
<organism evidence="5 6">
    <name type="scientific">Alteromonas pelagimontana</name>
    <dbReference type="NCBI Taxonomy" id="1858656"/>
    <lineage>
        <taxon>Bacteria</taxon>
        <taxon>Pseudomonadati</taxon>
        <taxon>Pseudomonadota</taxon>
        <taxon>Gammaproteobacteria</taxon>
        <taxon>Alteromonadales</taxon>
        <taxon>Alteromonadaceae</taxon>
        <taxon>Alteromonas/Salinimonas group</taxon>
        <taxon>Alteromonas</taxon>
    </lineage>
</organism>
<dbReference type="PANTHER" id="PTHR30363">
    <property type="entry name" value="HTH-TYPE TRANSCRIPTIONAL REGULATOR SRLR-RELATED"/>
    <property type="match status" value="1"/>
</dbReference>
<dbReference type="InterPro" id="IPR018356">
    <property type="entry name" value="Tscrpt_reg_HTH_DeoR_CS"/>
</dbReference>
<dbReference type="InterPro" id="IPR001034">
    <property type="entry name" value="DeoR_HTH"/>
</dbReference>
<dbReference type="InterPro" id="IPR014036">
    <property type="entry name" value="DeoR-like_C"/>
</dbReference>
<evidence type="ECO:0000313" key="5">
    <source>
        <dbReference type="EMBL" id="QJR80747.1"/>
    </source>
</evidence>